<keyword evidence="2" id="KW-0378">Hydrolase</keyword>
<dbReference type="GO" id="GO:0052689">
    <property type="term" value="F:carboxylic ester hydrolase activity"/>
    <property type="evidence" value="ECO:0007669"/>
    <property type="project" value="UniProtKB-ARBA"/>
</dbReference>
<gene>
    <name evidence="4" type="ORF">BCUN_1286</name>
</gene>
<dbReference type="GO" id="GO:0008236">
    <property type="term" value="F:serine-type peptidase activity"/>
    <property type="evidence" value="ECO:0007669"/>
    <property type="project" value="InterPro"/>
</dbReference>
<proteinExistence type="inferred from homology"/>
<dbReference type="SUPFAM" id="SSF53474">
    <property type="entry name" value="alpha/beta-Hydrolases"/>
    <property type="match status" value="1"/>
</dbReference>
<dbReference type="OrthoDB" id="63034at2"/>
<dbReference type="Pfam" id="PF00326">
    <property type="entry name" value="Peptidase_S9"/>
    <property type="match status" value="1"/>
</dbReference>
<reference evidence="4 5" key="1">
    <citation type="submission" date="2014-03" db="EMBL/GenBank/DDBJ databases">
        <title>Genomics of Bifidobacteria.</title>
        <authorList>
            <person name="Ventura M."/>
            <person name="Milani C."/>
            <person name="Lugli G.A."/>
        </authorList>
    </citation>
    <scope>NUCLEOTIDE SEQUENCE [LARGE SCALE GENOMIC DNA]</scope>
    <source>
        <strain evidence="4 5">LMG 10738</strain>
    </source>
</reference>
<dbReference type="InterPro" id="IPR029058">
    <property type="entry name" value="AB_hydrolase_fold"/>
</dbReference>
<dbReference type="AlphaFoldDB" id="A0A087AX18"/>
<comment type="similarity">
    <text evidence="1">Belongs to the AB hydrolase superfamily.</text>
</comment>
<dbReference type="GO" id="GO:0006508">
    <property type="term" value="P:proteolysis"/>
    <property type="evidence" value="ECO:0007669"/>
    <property type="project" value="InterPro"/>
</dbReference>
<dbReference type="RefSeq" id="WP_051920847.1">
    <property type="nucleotide sequence ID" value="NZ_JGYV01000008.1"/>
</dbReference>
<feature type="domain" description="Peptidase S9 prolyl oligopeptidase catalytic" evidence="3">
    <location>
        <begin position="55"/>
        <end position="246"/>
    </location>
</feature>
<dbReference type="Proteomes" id="UP000029067">
    <property type="component" value="Unassembled WGS sequence"/>
</dbReference>
<sequence length="264" mass="29178">MEYTTKEVWCHDGDTRIYGLAFLPEVEDGRRVPLVIFSHGFGTNHASGSTYGRHFAERGIAFYEFDFPGGSLGGNRSDGDPKDESVATEMQDLLAVVEQARQWDFVDPERIVLFGQSQGGCVSALVAGKHPGYVHALMLEYPALCIKHDAETRYPGLKDIPDTNAMFNGMVVGSRYYTDLRGLDIYGTIAGYDGPVLILHSNDDTIVDISYSERAAQEYAGHCRFHVMQGHGHGFTQDGDYRAMEVMDAWLPGEAGIDVPSLDR</sequence>
<protein>
    <submittedName>
        <fullName evidence="4">Feruloyl esterase</fullName>
    </submittedName>
</protein>
<comment type="caution">
    <text evidence="4">The sequence shown here is derived from an EMBL/GenBank/DDBJ whole genome shotgun (WGS) entry which is preliminary data.</text>
</comment>
<evidence type="ECO:0000259" key="3">
    <source>
        <dbReference type="Pfam" id="PF00326"/>
    </source>
</evidence>
<evidence type="ECO:0000313" key="4">
    <source>
        <dbReference type="EMBL" id="KFI63318.1"/>
    </source>
</evidence>
<evidence type="ECO:0000256" key="1">
    <source>
        <dbReference type="ARBA" id="ARBA00008645"/>
    </source>
</evidence>
<organism evidence="4 5">
    <name type="scientific">Bifidobacterium cuniculi</name>
    <dbReference type="NCBI Taxonomy" id="1688"/>
    <lineage>
        <taxon>Bacteria</taxon>
        <taxon>Bacillati</taxon>
        <taxon>Actinomycetota</taxon>
        <taxon>Actinomycetes</taxon>
        <taxon>Bifidobacteriales</taxon>
        <taxon>Bifidobacteriaceae</taxon>
        <taxon>Bifidobacterium</taxon>
    </lineage>
</organism>
<dbReference type="InterPro" id="IPR001375">
    <property type="entry name" value="Peptidase_S9_cat"/>
</dbReference>
<name>A0A087AX18_9BIFI</name>
<dbReference type="eggNOG" id="COG1073">
    <property type="taxonomic scope" value="Bacteria"/>
</dbReference>
<dbReference type="Gene3D" id="3.40.50.1820">
    <property type="entry name" value="alpha/beta hydrolase"/>
    <property type="match status" value="1"/>
</dbReference>
<dbReference type="PANTHER" id="PTHR22946">
    <property type="entry name" value="DIENELACTONE HYDROLASE DOMAIN-CONTAINING PROTEIN-RELATED"/>
    <property type="match status" value="1"/>
</dbReference>
<evidence type="ECO:0000313" key="5">
    <source>
        <dbReference type="Proteomes" id="UP000029067"/>
    </source>
</evidence>
<evidence type="ECO:0000256" key="2">
    <source>
        <dbReference type="ARBA" id="ARBA00022801"/>
    </source>
</evidence>
<dbReference type="STRING" id="1688.BCUN_1286"/>
<accession>A0A087AX18</accession>
<dbReference type="InterPro" id="IPR050261">
    <property type="entry name" value="FrsA_esterase"/>
</dbReference>
<keyword evidence="5" id="KW-1185">Reference proteome</keyword>
<dbReference type="EMBL" id="JGYV01000008">
    <property type="protein sequence ID" value="KFI63318.1"/>
    <property type="molecule type" value="Genomic_DNA"/>
</dbReference>
<dbReference type="PANTHER" id="PTHR22946:SF9">
    <property type="entry name" value="POLYKETIDE TRANSFERASE AF380"/>
    <property type="match status" value="1"/>
</dbReference>